<organism evidence="1 2">
    <name type="scientific">Theobroma cacao</name>
    <name type="common">Cacao</name>
    <name type="synonym">Cocoa</name>
    <dbReference type="NCBI Taxonomy" id="3641"/>
    <lineage>
        <taxon>Eukaryota</taxon>
        <taxon>Viridiplantae</taxon>
        <taxon>Streptophyta</taxon>
        <taxon>Embryophyta</taxon>
        <taxon>Tracheophyta</taxon>
        <taxon>Spermatophyta</taxon>
        <taxon>Magnoliopsida</taxon>
        <taxon>eudicotyledons</taxon>
        <taxon>Gunneridae</taxon>
        <taxon>Pentapetalae</taxon>
        <taxon>rosids</taxon>
        <taxon>malvids</taxon>
        <taxon>Malvales</taxon>
        <taxon>Malvaceae</taxon>
        <taxon>Byttnerioideae</taxon>
        <taxon>Theobroma</taxon>
    </lineage>
</organism>
<gene>
    <name evidence="1" type="ORF">TCM_014341</name>
</gene>
<keyword evidence="2" id="KW-1185">Reference proteome</keyword>
<dbReference type="HOGENOM" id="CLU_2780972_0_0_1"/>
<evidence type="ECO:0000313" key="1">
    <source>
        <dbReference type="EMBL" id="EOY22133.1"/>
    </source>
</evidence>
<sequence length="69" mass="8039">MVSFITCLVQEMLGLNGRPKRLPCWDYLSFFSLLILDIKGLVRRKRAQERLLTLLRLGFALDRCRVIDG</sequence>
<dbReference type="InParanoid" id="A0A061FYK6"/>
<dbReference type="EMBL" id="CM001881">
    <property type="protein sequence ID" value="EOY22133.1"/>
    <property type="molecule type" value="Genomic_DNA"/>
</dbReference>
<dbReference type="AlphaFoldDB" id="A0A061FYK6"/>
<accession>A0A061FYK6</accession>
<dbReference type="Proteomes" id="UP000026915">
    <property type="component" value="Chromosome 3"/>
</dbReference>
<name>A0A061FYK6_THECC</name>
<dbReference type="Gramene" id="EOY22133">
    <property type="protein sequence ID" value="EOY22133"/>
    <property type="gene ID" value="TCM_014341"/>
</dbReference>
<evidence type="ECO:0000313" key="2">
    <source>
        <dbReference type="Proteomes" id="UP000026915"/>
    </source>
</evidence>
<reference evidence="1 2" key="1">
    <citation type="journal article" date="2013" name="Genome Biol.">
        <title>The genome sequence of the most widely cultivated cacao type and its use to identify candidate genes regulating pod color.</title>
        <authorList>
            <person name="Motamayor J.C."/>
            <person name="Mockaitis K."/>
            <person name="Schmutz J."/>
            <person name="Haiminen N."/>
            <person name="Iii D.L."/>
            <person name="Cornejo O."/>
            <person name="Findley S.D."/>
            <person name="Zheng P."/>
            <person name="Utro F."/>
            <person name="Royaert S."/>
            <person name="Saski C."/>
            <person name="Jenkins J."/>
            <person name="Podicheti R."/>
            <person name="Zhao M."/>
            <person name="Scheffler B.E."/>
            <person name="Stack J.C."/>
            <person name="Feltus F.A."/>
            <person name="Mustiga G.M."/>
            <person name="Amores F."/>
            <person name="Phillips W."/>
            <person name="Marelli J.P."/>
            <person name="May G.D."/>
            <person name="Shapiro H."/>
            <person name="Ma J."/>
            <person name="Bustamante C.D."/>
            <person name="Schnell R.J."/>
            <person name="Main D."/>
            <person name="Gilbert D."/>
            <person name="Parida L."/>
            <person name="Kuhn D.N."/>
        </authorList>
    </citation>
    <scope>NUCLEOTIDE SEQUENCE [LARGE SCALE GENOMIC DNA]</scope>
    <source>
        <strain evidence="2">cv. Matina 1-6</strain>
    </source>
</reference>
<proteinExistence type="predicted"/>
<protein>
    <submittedName>
        <fullName evidence="1">Uncharacterized protein</fullName>
    </submittedName>
</protein>